<dbReference type="Proteomes" id="UP000239757">
    <property type="component" value="Unassembled WGS sequence"/>
</dbReference>
<name>A0A2P5X7S3_GOSBA</name>
<protein>
    <submittedName>
        <fullName evidence="1">Uncharacterized protein</fullName>
    </submittedName>
</protein>
<dbReference type="EMBL" id="KZ665502">
    <property type="protein sequence ID" value="PPR99378.1"/>
    <property type="molecule type" value="Genomic_DNA"/>
</dbReference>
<accession>A0A2P5X7S3</accession>
<proteinExistence type="predicted"/>
<evidence type="ECO:0000313" key="2">
    <source>
        <dbReference type="Proteomes" id="UP000239757"/>
    </source>
</evidence>
<sequence>MLMYFQEHYVKKAAVPSSKRRRGPGSSSVRAIAESWHPFLEFLQALQEKLFQILRIRSLTTGCCIHWATVEQVVMMNNDDPGTIHFQLGSLVRAMSVPEFRVAVGLYTDEFIRSTASALAPSIRYLHAILAHTLTGRRESTGVVNTHNSYYLWCMANAHVTDLAYFIAFAIHHQTERHKK</sequence>
<gene>
    <name evidence="1" type="ORF">GOBAR_AA21290</name>
</gene>
<reference evidence="1 2" key="1">
    <citation type="submission" date="2015-01" db="EMBL/GenBank/DDBJ databases">
        <title>Genome of allotetraploid Gossypium barbadense reveals genomic plasticity and fiber elongation in cotton evolution.</title>
        <authorList>
            <person name="Chen X."/>
            <person name="Liu X."/>
            <person name="Zhao B."/>
            <person name="Zheng H."/>
            <person name="Hu Y."/>
            <person name="Lu G."/>
            <person name="Yang C."/>
            <person name="Chen J."/>
            <person name="Shan C."/>
            <person name="Zhang L."/>
            <person name="Zhou Y."/>
            <person name="Wang L."/>
            <person name="Guo W."/>
            <person name="Bai Y."/>
            <person name="Ruan J."/>
            <person name="Shangguan X."/>
            <person name="Mao Y."/>
            <person name="Jiang J."/>
            <person name="Zhu Y."/>
            <person name="Lei J."/>
            <person name="Kang H."/>
            <person name="Chen S."/>
            <person name="He X."/>
            <person name="Wang R."/>
            <person name="Wang Y."/>
            <person name="Chen J."/>
            <person name="Wang L."/>
            <person name="Yu S."/>
            <person name="Wang B."/>
            <person name="Wei J."/>
            <person name="Song S."/>
            <person name="Lu X."/>
            <person name="Gao Z."/>
            <person name="Gu W."/>
            <person name="Deng X."/>
            <person name="Ma D."/>
            <person name="Wang S."/>
            <person name="Liang W."/>
            <person name="Fang L."/>
            <person name="Cai C."/>
            <person name="Zhu X."/>
            <person name="Zhou B."/>
            <person name="Zhang Y."/>
            <person name="Chen Z."/>
            <person name="Xu S."/>
            <person name="Zhu R."/>
            <person name="Wang S."/>
            <person name="Zhang T."/>
            <person name="Zhao G."/>
        </authorList>
    </citation>
    <scope>NUCLEOTIDE SEQUENCE [LARGE SCALE GENOMIC DNA]</scope>
    <source>
        <strain evidence="2">cv. Xinhai21</strain>
        <tissue evidence="1">Leaf</tissue>
    </source>
</reference>
<evidence type="ECO:0000313" key="1">
    <source>
        <dbReference type="EMBL" id="PPR99378.1"/>
    </source>
</evidence>
<organism evidence="1 2">
    <name type="scientific">Gossypium barbadense</name>
    <name type="common">Sea Island cotton</name>
    <name type="synonym">Hibiscus barbadensis</name>
    <dbReference type="NCBI Taxonomy" id="3634"/>
    <lineage>
        <taxon>Eukaryota</taxon>
        <taxon>Viridiplantae</taxon>
        <taxon>Streptophyta</taxon>
        <taxon>Embryophyta</taxon>
        <taxon>Tracheophyta</taxon>
        <taxon>Spermatophyta</taxon>
        <taxon>Magnoliopsida</taxon>
        <taxon>eudicotyledons</taxon>
        <taxon>Gunneridae</taxon>
        <taxon>Pentapetalae</taxon>
        <taxon>rosids</taxon>
        <taxon>malvids</taxon>
        <taxon>Malvales</taxon>
        <taxon>Malvaceae</taxon>
        <taxon>Malvoideae</taxon>
        <taxon>Gossypium</taxon>
    </lineage>
</organism>
<dbReference type="AlphaFoldDB" id="A0A2P5X7S3"/>